<keyword evidence="6 9" id="KW-0067">ATP-binding</keyword>
<evidence type="ECO:0000256" key="2">
    <source>
        <dbReference type="ARBA" id="ARBA00022741"/>
    </source>
</evidence>
<dbReference type="SMART" id="SM00982">
    <property type="entry name" value="TRCF"/>
    <property type="match status" value="1"/>
</dbReference>
<evidence type="ECO:0000256" key="8">
    <source>
        <dbReference type="ARBA" id="ARBA00023204"/>
    </source>
</evidence>
<evidence type="ECO:0000256" key="1">
    <source>
        <dbReference type="ARBA" id="ARBA00022490"/>
    </source>
</evidence>
<dbReference type="HAMAP" id="MF_00969">
    <property type="entry name" value="TRCF"/>
    <property type="match status" value="1"/>
</dbReference>
<keyword evidence="3 9" id="KW-0227">DNA damage</keyword>
<feature type="domain" description="Helicase ATP-binding" evidence="10">
    <location>
        <begin position="513"/>
        <end position="673"/>
    </location>
</feature>
<dbReference type="GO" id="GO:0003678">
    <property type="term" value="F:DNA helicase activity"/>
    <property type="evidence" value="ECO:0007669"/>
    <property type="project" value="TreeGrafter"/>
</dbReference>
<name>A0AB39VGG6_9FUSO</name>
<dbReference type="SMART" id="SM01058">
    <property type="entry name" value="CarD_TRCF"/>
    <property type="match status" value="1"/>
</dbReference>
<proteinExistence type="inferred from homology"/>
<dbReference type="GO" id="GO:0005524">
    <property type="term" value="F:ATP binding"/>
    <property type="evidence" value="ECO:0007669"/>
    <property type="project" value="UniProtKB-UniRule"/>
</dbReference>
<comment type="subcellular location">
    <subcellularLocation>
        <location evidence="9">Cytoplasm</location>
    </subcellularLocation>
</comment>
<evidence type="ECO:0000256" key="6">
    <source>
        <dbReference type="ARBA" id="ARBA00022840"/>
    </source>
</evidence>
<dbReference type="Gene3D" id="3.90.1150.50">
    <property type="entry name" value="Transcription-repair-coupling factor, D7 domain"/>
    <property type="match status" value="1"/>
</dbReference>
<dbReference type="Gene3D" id="3.30.2060.10">
    <property type="entry name" value="Penicillin-binding protein 1b domain"/>
    <property type="match status" value="1"/>
</dbReference>
<dbReference type="SMART" id="SM00487">
    <property type="entry name" value="DEXDc"/>
    <property type="match status" value="1"/>
</dbReference>
<keyword evidence="1 9" id="KW-0963">Cytoplasm</keyword>
<dbReference type="SUPFAM" id="SSF143517">
    <property type="entry name" value="TRCF domain-like"/>
    <property type="match status" value="1"/>
</dbReference>
<dbReference type="InterPro" id="IPR005118">
    <property type="entry name" value="TRCF_C"/>
</dbReference>
<dbReference type="InterPro" id="IPR027417">
    <property type="entry name" value="P-loop_NTPase"/>
</dbReference>
<dbReference type="PROSITE" id="PS51194">
    <property type="entry name" value="HELICASE_CTER"/>
    <property type="match status" value="1"/>
</dbReference>
<evidence type="ECO:0000256" key="5">
    <source>
        <dbReference type="ARBA" id="ARBA00022806"/>
    </source>
</evidence>
<keyword evidence="5 12" id="KW-0347">Helicase</keyword>
<dbReference type="InterPro" id="IPR047112">
    <property type="entry name" value="RecG/Mfd"/>
</dbReference>
<dbReference type="GO" id="GO:0000716">
    <property type="term" value="P:transcription-coupled nucleotide-excision repair, DNA damage recognition"/>
    <property type="evidence" value="ECO:0007669"/>
    <property type="project" value="UniProtKB-UniRule"/>
</dbReference>
<dbReference type="Pfam" id="PF17757">
    <property type="entry name" value="UvrB_inter"/>
    <property type="match status" value="1"/>
</dbReference>
<accession>A0AB39VGG6</accession>
<evidence type="ECO:0000259" key="10">
    <source>
        <dbReference type="PROSITE" id="PS51192"/>
    </source>
</evidence>
<dbReference type="GO" id="GO:0006355">
    <property type="term" value="P:regulation of DNA-templated transcription"/>
    <property type="evidence" value="ECO:0007669"/>
    <property type="project" value="UniProtKB-UniRule"/>
</dbReference>
<sequence length="1038" mass="122073">MEFFNFLKQMDKSFFAKLNEKDKVYRGEIPWILQQSKAKKIIYISTSNKNLENYYSMLDNYYNEKNTFSKSSDKDTKYIDIFENISQTKEDIVGINVKMLDILRNQDKFILFMNLQISLDIFFEKVNFLEFKIGSEYKFEKIKKFFLENGYESSYLVEKKGQFSQRGDIVDIFPPDLENPVRLEFFGDELESIRFFEVDSQISIEKIKEIKIFGNILSGSEYELVEMISEINNDEVLIAIENKELIDYKMEEYILLNRKKENLYRKRYENLKKKSFFISTKNFSKEQLETFKDKEKLEKLANQNKIFIQTKNYEKKLSEYNHILKKNQNNFFVSNFELFEGFFSEKNKSFILTDRELDGYIYENSRKIKKSIKYKKLNQILVDDYVIHIQYGVGIYKGIQTIDDKDYLKVKYADEDILYIPVEKLDRLEKYISNDLEPKLFRLGTSGFKRKRKKLEEDIQKFAAELIKIQARRKRQTGFIYQKDTVWQEEFEESFPFEVTPDQKKAIDDVKSDMESPKIMDRLVCGDVGYGKTEVAMRSAFKAIDNGKQVILVAPTTILAQQHFERFKKRFENYPIIIENLSRLTKSKSDEILKNLKNGTVDLVIGTHRLLSDDVVFNNLGLLIIDEEQKFGVKAKEKLKEKKDKLDVLTLTATPIPRTLNLSLLGIRDISIIDTPPVNRLPIITEILEWDENKVKMAILKELSRDGQVFYIYNDVKNMKNKVQELKEIIPDFVKIEFIHGQLPPQEIKDKLIRFENGDFDILVASTIIENGIDIPNVNTILIENFTGLGLAQVYQLKGRVGRSNRQGYCYLLKTRNTTKLGKQKEDSLFKVEGIKSGGFQISVEDLKIRGAGEILGDKQHGTIETFGYDLYIKMLNEEIQRQKGEFSEKVENVEIILFDQGFIPENYIQDEEKLNIYRRFATLSSNEELKDLVFEIKDRFGKIPESLKKFIMSIKFKLFAQKNKIKRILEVKSGYRLYFVENCEKEIKNLAEKIKIKKVESLEILGENKKNVNEENFVVIEVLKKEFLEVIKRGEKL</sequence>
<dbReference type="EMBL" id="CP165644">
    <property type="protein sequence ID" value="XDU66803.1"/>
    <property type="molecule type" value="Genomic_DNA"/>
</dbReference>
<dbReference type="InterPro" id="IPR003711">
    <property type="entry name" value="CarD-like/TRCF_RID"/>
</dbReference>
<evidence type="ECO:0000313" key="12">
    <source>
        <dbReference type="EMBL" id="XDU66803.1"/>
    </source>
</evidence>
<reference evidence="12" key="1">
    <citation type="submission" date="2024-07" db="EMBL/GenBank/DDBJ databases">
        <authorList>
            <person name="Li X.-J."/>
            <person name="Wang X."/>
        </authorList>
    </citation>
    <scope>NUCLEOTIDE SEQUENCE</scope>
    <source>
        <strain evidence="12">HSP-334</strain>
    </source>
</reference>
<keyword evidence="7 9" id="KW-0238">DNA-binding</keyword>
<dbReference type="KEGG" id="lrug:AB8B22_10640"/>
<dbReference type="Pfam" id="PF00270">
    <property type="entry name" value="DEAD"/>
    <property type="match status" value="1"/>
</dbReference>
<keyword evidence="4 9" id="KW-0378">Hydrolase</keyword>
<evidence type="ECO:0000256" key="7">
    <source>
        <dbReference type="ARBA" id="ARBA00023125"/>
    </source>
</evidence>
<dbReference type="Pfam" id="PF00271">
    <property type="entry name" value="Helicase_C"/>
    <property type="match status" value="1"/>
</dbReference>
<protein>
    <recommendedName>
        <fullName evidence="9">Transcription-repair-coupling factor</fullName>
        <shortName evidence="9">TRCF</shortName>
        <ecNumber evidence="9">3.6.4.-</ecNumber>
    </recommendedName>
</protein>
<dbReference type="AlphaFoldDB" id="A0AB39VGG6"/>
<dbReference type="InterPro" id="IPR004576">
    <property type="entry name" value="Mfd"/>
</dbReference>
<dbReference type="InterPro" id="IPR041471">
    <property type="entry name" value="UvrB_inter"/>
</dbReference>
<gene>
    <name evidence="9" type="primary">mfd</name>
    <name evidence="12" type="ORF">AB8B22_10640</name>
</gene>
<dbReference type="EC" id="3.6.4.-" evidence="9"/>
<dbReference type="GO" id="GO:0005737">
    <property type="term" value="C:cytoplasm"/>
    <property type="evidence" value="ECO:0007669"/>
    <property type="project" value="UniProtKB-SubCell"/>
</dbReference>
<comment type="similarity">
    <text evidence="9">In the N-terminal section; belongs to the UvrB family.</text>
</comment>
<comment type="similarity">
    <text evidence="9">In the C-terminal section; belongs to the helicase family. RecG subfamily.</text>
</comment>
<dbReference type="GO" id="GO:0016787">
    <property type="term" value="F:hydrolase activity"/>
    <property type="evidence" value="ECO:0007669"/>
    <property type="project" value="UniProtKB-KW"/>
</dbReference>
<evidence type="ECO:0000259" key="11">
    <source>
        <dbReference type="PROSITE" id="PS51194"/>
    </source>
</evidence>
<dbReference type="InterPro" id="IPR011545">
    <property type="entry name" value="DEAD/DEAH_box_helicase_dom"/>
</dbReference>
<dbReference type="SUPFAM" id="SSF141259">
    <property type="entry name" value="CarD-like"/>
    <property type="match status" value="1"/>
</dbReference>
<dbReference type="GO" id="GO:0003684">
    <property type="term" value="F:damaged DNA binding"/>
    <property type="evidence" value="ECO:0007669"/>
    <property type="project" value="InterPro"/>
</dbReference>
<dbReference type="InterPro" id="IPR036101">
    <property type="entry name" value="CarD-like/TRCF_RID_sf"/>
</dbReference>
<dbReference type="PROSITE" id="PS51192">
    <property type="entry name" value="HELICASE_ATP_BIND_1"/>
    <property type="match status" value="1"/>
</dbReference>
<dbReference type="Gene3D" id="2.40.10.170">
    <property type="match status" value="1"/>
</dbReference>
<dbReference type="Pfam" id="PF03461">
    <property type="entry name" value="TRCF"/>
    <property type="match status" value="1"/>
</dbReference>
<keyword evidence="8 9" id="KW-0234">DNA repair</keyword>
<dbReference type="InterPro" id="IPR014001">
    <property type="entry name" value="Helicase_ATP-bd"/>
</dbReference>
<dbReference type="Gene3D" id="3.40.50.300">
    <property type="entry name" value="P-loop containing nucleotide triphosphate hydrolases"/>
    <property type="match status" value="2"/>
</dbReference>
<dbReference type="SMART" id="SM00490">
    <property type="entry name" value="HELICc"/>
    <property type="match status" value="1"/>
</dbReference>
<feature type="domain" description="Helicase C-terminal" evidence="11">
    <location>
        <begin position="683"/>
        <end position="848"/>
    </location>
</feature>
<dbReference type="InterPro" id="IPR001650">
    <property type="entry name" value="Helicase_C-like"/>
</dbReference>
<dbReference type="Pfam" id="PF02559">
    <property type="entry name" value="CarD_TRCF_RID"/>
    <property type="match status" value="1"/>
</dbReference>
<dbReference type="SUPFAM" id="SSF52540">
    <property type="entry name" value="P-loop containing nucleoside triphosphate hydrolases"/>
    <property type="match status" value="3"/>
</dbReference>
<dbReference type="RefSeq" id="WP_369711065.1">
    <property type="nucleotide sequence ID" value="NZ_CP165644.1"/>
</dbReference>
<dbReference type="PANTHER" id="PTHR47964">
    <property type="entry name" value="ATP-DEPENDENT DNA HELICASE HOMOLOG RECG, CHLOROPLASTIC"/>
    <property type="match status" value="1"/>
</dbReference>
<dbReference type="CDD" id="cd17991">
    <property type="entry name" value="DEXHc_TRCF"/>
    <property type="match status" value="1"/>
</dbReference>
<organism evidence="12">
    <name type="scientific">Leptotrichia rugosa</name>
    <dbReference type="NCBI Taxonomy" id="3239302"/>
    <lineage>
        <taxon>Bacteria</taxon>
        <taxon>Fusobacteriati</taxon>
        <taxon>Fusobacteriota</taxon>
        <taxon>Fusobacteriia</taxon>
        <taxon>Fusobacteriales</taxon>
        <taxon>Leptotrichiaceae</taxon>
        <taxon>Leptotrichia</taxon>
    </lineage>
</organism>
<evidence type="ECO:0000256" key="9">
    <source>
        <dbReference type="HAMAP-Rule" id="MF_00969"/>
    </source>
</evidence>
<dbReference type="PANTHER" id="PTHR47964:SF1">
    <property type="entry name" value="ATP-DEPENDENT DNA HELICASE HOMOLOG RECG, CHLOROPLASTIC"/>
    <property type="match status" value="1"/>
</dbReference>
<evidence type="ECO:0000256" key="3">
    <source>
        <dbReference type="ARBA" id="ARBA00022763"/>
    </source>
</evidence>
<dbReference type="InterPro" id="IPR037235">
    <property type="entry name" value="TRCF-like_C_D7"/>
</dbReference>
<evidence type="ECO:0000256" key="4">
    <source>
        <dbReference type="ARBA" id="ARBA00022801"/>
    </source>
</evidence>
<comment type="function">
    <text evidence="9">Couples transcription and DNA repair by recognizing RNA polymerase (RNAP) stalled at DNA lesions. Mediates ATP-dependent release of RNAP and its truncated transcript from the DNA, and recruitment of nucleotide excision repair machinery to the damaged site.</text>
</comment>
<keyword evidence="2 9" id="KW-0547">Nucleotide-binding</keyword>